<feature type="compositionally biased region" description="Acidic residues" evidence="1">
    <location>
        <begin position="493"/>
        <end position="502"/>
    </location>
</feature>
<dbReference type="Proteomes" id="UP001358417">
    <property type="component" value="Unassembled WGS sequence"/>
</dbReference>
<accession>A0AAV9NR69</accession>
<organism evidence="3 4">
    <name type="scientific">Exophiala bonariae</name>
    <dbReference type="NCBI Taxonomy" id="1690606"/>
    <lineage>
        <taxon>Eukaryota</taxon>
        <taxon>Fungi</taxon>
        <taxon>Dikarya</taxon>
        <taxon>Ascomycota</taxon>
        <taxon>Pezizomycotina</taxon>
        <taxon>Eurotiomycetes</taxon>
        <taxon>Chaetothyriomycetidae</taxon>
        <taxon>Chaetothyriales</taxon>
        <taxon>Herpotrichiellaceae</taxon>
        <taxon>Exophiala</taxon>
    </lineage>
</organism>
<feature type="compositionally biased region" description="Polar residues" evidence="1">
    <location>
        <begin position="130"/>
        <end position="140"/>
    </location>
</feature>
<feature type="compositionally biased region" description="Basic and acidic residues" evidence="1">
    <location>
        <begin position="187"/>
        <end position="200"/>
    </location>
</feature>
<feature type="domain" description="Transcription elongation factor Eaf N-terminal" evidence="2">
    <location>
        <begin position="23"/>
        <end position="134"/>
    </location>
</feature>
<evidence type="ECO:0000256" key="1">
    <source>
        <dbReference type="SAM" id="MobiDB-lite"/>
    </source>
</evidence>
<feature type="compositionally biased region" description="Polar residues" evidence="1">
    <location>
        <begin position="289"/>
        <end position="300"/>
    </location>
</feature>
<feature type="compositionally biased region" description="Basic and acidic residues" evidence="1">
    <location>
        <begin position="376"/>
        <end position="392"/>
    </location>
</feature>
<feature type="compositionally biased region" description="Polar residues" evidence="1">
    <location>
        <begin position="393"/>
        <end position="416"/>
    </location>
</feature>
<sequence>MASPSLQPTRPAGWVDLRRPADYPIILGDSLKSESGKATSSFVNIRYNWQPKSGLGSRKSKLTKAGDKYDIRVRPTDSDDEGGDFQYQGTTNSQAAGGNSKNATKSLALIFDKSKSAFVLESISTSLDMNLKSSTGFSSKSARELPQLPTNNGDSPRSSNDHTQPPGKSKLSPPIEDEPGDSSNPFDYRHFIAEARDSLEKSTQQQQQRQAGDRTPLSGISTPVPPGASRFVSTTPQFRATASSSKISSAAQQRKKKEDATSSRGGLGHSRTTSSTTAKAAAAAASVKRNPTSKASLSKETISDSDSDADSETIAVSRLPAPKASRPAAVSNAQRPKPPIAKGHTRNVSANIGSSPHIIINDDDGDLEIDMGSPEPEERNRRNHRVDPEMFRSHTNTPLGGHSSNFGNTNRPSQQRPGDGSHLKDGTVGNTSSNSNSNNSARRDRDISMKDIEAEASPSDEDGDVEEFELGSPQEKRPSSSTLLNSSRIEHDRDEDEDDDNDNAPAPTPPAPRTDRMQVDDDDEDDEDLLAAALEAALDEEDEVASASAGIGLGIGMSHHQQLSDESEVSEEE</sequence>
<feature type="region of interest" description="Disordered" evidence="1">
    <location>
        <begin position="130"/>
        <end position="528"/>
    </location>
</feature>
<feature type="compositionally biased region" description="Acidic residues" evidence="1">
    <location>
        <begin position="458"/>
        <end position="469"/>
    </location>
</feature>
<dbReference type="AlphaFoldDB" id="A0AAV9NR69"/>
<keyword evidence="4" id="KW-1185">Reference proteome</keyword>
<feature type="compositionally biased region" description="Low complexity" evidence="1">
    <location>
        <begin position="239"/>
        <end position="252"/>
    </location>
</feature>
<evidence type="ECO:0000313" key="4">
    <source>
        <dbReference type="Proteomes" id="UP001358417"/>
    </source>
</evidence>
<dbReference type="InterPro" id="IPR019194">
    <property type="entry name" value="Tscrpt_elong_fac_Eaf_N"/>
</dbReference>
<evidence type="ECO:0000313" key="3">
    <source>
        <dbReference type="EMBL" id="KAK5064809.1"/>
    </source>
</evidence>
<feature type="compositionally biased region" description="Low complexity" evidence="1">
    <location>
        <begin position="270"/>
        <end position="286"/>
    </location>
</feature>
<dbReference type="GeneID" id="89968865"/>
<protein>
    <recommendedName>
        <fullName evidence="2">Transcription elongation factor Eaf N-terminal domain-containing protein</fullName>
    </recommendedName>
</protein>
<reference evidence="3 4" key="1">
    <citation type="submission" date="2023-08" db="EMBL/GenBank/DDBJ databases">
        <title>Black Yeasts Isolated from many extreme environments.</title>
        <authorList>
            <person name="Coleine C."/>
            <person name="Stajich J.E."/>
            <person name="Selbmann L."/>
        </authorList>
    </citation>
    <scope>NUCLEOTIDE SEQUENCE [LARGE SCALE GENOMIC DNA]</scope>
    <source>
        <strain evidence="3 4">CCFEE 5792</strain>
    </source>
</reference>
<evidence type="ECO:0000259" key="2">
    <source>
        <dbReference type="Pfam" id="PF09816"/>
    </source>
</evidence>
<dbReference type="RefSeq" id="XP_064712133.1">
    <property type="nucleotide sequence ID" value="XM_064844273.1"/>
</dbReference>
<dbReference type="EMBL" id="JAVRRD010000001">
    <property type="protein sequence ID" value="KAK5064809.1"/>
    <property type="molecule type" value="Genomic_DNA"/>
</dbReference>
<feature type="compositionally biased region" description="Polar residues" evidence="1">
    <location>
        <begin position="87"/>
        <end position="100"/>
    </location>
</feature>
<feature type="compositionally biased region" description="Low complexity" evidence="1">
    <location>
        <begin position="430"/>
        <end position="440"/>
    </location>
</feature>
<proteinExistence type="predicted"/>
<dbReference type="Pfam" id="PF09816">
    <property type="entry name" value="EAF"/>
    <property type="match status" value="1"/>
</dbReference>
<name>A0AAV9NR69_9EURO</name>
<comment type="caution">
    <text evidence="3">The sequence shown here is derived from an EMBL/GenBank/DDBJ whole genome shotgun (WGS) entry which is preliminary data.</text>
</comment>
<feature type="compositionally biased region" description="Polar residues" evidence="1">
    <location>
        <begin position="148"/>
        <end position="163"/>
    </location>
</feature>
<feature type="compositionally biased region" description="Basic and acidic residues" evidence="1">
    <location>
        <begin position="441"/>
        <end position="453"/>
    </location>
</feature>
<gene>
    <name evidence="3" type="ORF">LTR84_000643</name>
</gene>
<feature type="compositionally biased region" description="Basic and acidic residues" evidence="1">
    <location>
        <begin position="64"/>
        <end position="77"/>
    </location>
</feature>
<feature type="region of interest" description="Disordered" evidence="1">
    <location>
        <begin position="52"/>
        <end position="100"/>
    </location>
</feature>